<dbReference type="GO" id="GO:0042840">
    <property type="term" value="P:D-glucuronate catabolic process"/>
    <property type="evidence" value="ECO:0007669"/>
    <property type="project" value="TreeGrafter"/>
</dbReference>
<comment type="similarity">
    <text evidence="3 7">Belongs to the KduI family.</text>
</comment>
<dbReference type="GO" id="GO:0019698">
    <property type="term" value="P:D-galacturonate catabolic process"/>
    <property type="evidence" value="ECO:0007669"/>
    <property type="project" value="TreeGrafter"/>
</dbReference>
<sequence length="280" mass="30805">MTISVSVRQVVGPEDAARRDTQGLRDAFVIEQLFRPGEANLTYSHLDRMIVGGVVPDSKPIEIAAIAQTGTERFLDRREAAIVNIGGAGTVSVGGKVYELGFQEALYIGMGEGALSFSSKDPAAPALFYLLSAPAHRTCPTVHITREMARKVVVGSAEESNARTINQYVHPDVCDSCQLLVGLTMFEPGSVWNTMPAHLHDRRMEVYLYFGMQEQTRIFHFMGEPSETRHVVLKNHDAVLSPGWSIHSGAGTGRYAFIWAMAGDNMSFTDMDKVPMEDLR</sequence>
<dbReference type="InterPro" id="IPR021120">
    <property type="entry name" value="KduI/IolB_isomerase"/>
</dbReference>
<dbReference type="Proteomes" id="UP000326881">
    <property type="component" value="Plasmid unnamed"/>
</dbReference>
<dbReference type="SUPFAM" id="SSF51182">
    <property type="entry name" value="RmlC-like cupins"/>
    <property type="match status" value="1"/>
</dbReference>
<dbReference type="InterPro" id="IPR011051">
    <property type="entry name" value="RmlC_Cupin_sf"/>
</dbReference>
<protein>
    <recommendedName>
        <fullName evidence="7">4-deoxy-L-threo-5-hexosulose-uronate ketol-isomerase</fullName>
        <ecNumber evidence="7">5.3.1.17</ecNumber>
    </recommendedName>
    <alternativeName>
        <fullName evidence="7">5-keto-4-deoxyuronate isomerase</fullName>
    </alternativeName>
    <alternativeName>
        <fullName evidence="7">DKI isomerase</fullName>
    </alternativeName>
</protein>
<dbReference type="PANTHER" id="PTHR38461">
    <property type="entry name" value="4-DEOXY-L-THREO-5-HEXOSULOSE-URONATE KETOL-ISOMERASE"/>
    <property type="match status" value="1"/>
</dbReference>
<comment type="pathway">
    <text evidence="2 7">Glycan metabolism; pectin degradation; 2-dehydro-3-deoxy-D-gluconate from pectin: step 4/5.</text>
</comment>
<comment type="cofactor">
    <cofactor evidence="7">
        <name>Zn(2+)</name>
        <dbReference type="ChEBI" id="CHEBI:29105"/>
    </cofactor>
    <text evidence="7">Binds 1 zinc ion per subunit.</text>
</comment>
<evidence type="ECO:0000313" key="8">
    <source>
        <dbReference type="EMBL" id="QFY63158.1"/>
    </source>
</evidence>
<dbReference type="EC" id="5.3.1.17" evidence="7"/>
<name>A0A5Q0CB72_9HYPH</name>
<organism evidence="8 9">
    <name type="scientific">Rhizobium grahamii</name>
    <dbReference type="NCBI Taxonomy" id="1120045"/>
    <lineage>
        <taxon>Bacteria</taxon>
        <taxon>Pseudomonadati</taxon>
        <taxon>Pseudomonadota</taxon>
        <taxon>Alphaproteobacteria</taxon>
        <taxon>Hyphomicrobiales</taxon>
        <taxon>Rhizobiaceae</taxon>
        <taxon>Rhizobium/Agrobacterium group</taxon>
        <taxon>Rhizobium</taxon>
    </lineage>
</organism>
<gene>
    <name evidence="7 8" type="primary">kduI</name>
    <name evidence="8" type="ORF">FZ934_22915</name>
</gene>
<evidence type="ECO:0000256" key="2">
    <source>
        <dbReference type="ARBA" id="ARBA00005148"/>
    </source>
</evidence>
<dbReference type="HAMAP" id="MF_00687">
    <property type="entry name" value="KduI"/>
    <property type="match status" value="1"/>
</dbReference>
<evidence type="ECO:0000256" key="7">
    <source>
        <dbReference type="HAMAP-Rule" id="MF_00687"/>
    </source>
</evidence>
<keyword evidence="4 7" id="KW-0479">Metal-binding</keyword>
<dbReference type="RefSeq" id="WP_153273130.1">
    <property type="nucleotide sequence ID" value="NZ_CP043499.1"/>
</dbReference>
<evidence type="ECO:0000256" key="5">
    <source>
        <dbReference type="ARBA" id="ARBA00022833"/>
    </source>
</evidence>
<keyword evidence="8" id="KW-0614">Plasmid</keyword>
<dbReference type="PANTHER" id="PTHR38461:SF1">
    <property type="entry name" value="4-DEOXY-L-THREO-5-HEXOSULOSE-URONATE KETOL-ISOMERASE"/>
    <property type="match status" value="1"/>
</dbReference>
<feature type="binding site" evidence="7">
    <location>
        <position position="200"/>
    </location>
    <ligand>
        <name>Zn(2+)</name>
        <dbReference type="ChEBI" id="CHEBI:29105"/>
    </ligand>
</feature>
<evidence type="ECO:0000256" key="4">
    <source>
        <dbReference type="ARBA" id="ARBA00022723"/>
    </source>
</evidence>
<dbReference type="Pfam" id="PF04962">
    <property type="entry name" value="KduI"/>
    <property type="match status" value="1"/>
</dbReference>
<dbReference type="OrthoDB" id="9770644at2"/>
<dbReference type="NCBIfam" id="NF002091">
    <property type="entry name" value="PRK00924.1"/>
    <property type="match status" value="1"/>
</dbReference>
<dbReference type="GO" id="GO:0045490">
    <property type="term" value="P:pectin catabolic process"/>
    <property type="evidence" value="ECO:0007669"/>
    <property type="project" value="UniProtKB-UniRule"/>
</dbReference>
<feature type="binding site" evidence="7">
    <location>
        <position position="205"/>
    </location>
    <ligand>
        <name>Zn(2+)</name>
        <dbReference type="ChEBI" id="CHEBI:29105"/>
    </ligand>
</feature>
<reference evidence="8 9" key="1">
    <citation type="submission" date="2019-08" db="EMBL/GenBank/DDBJ databases">
        <title>Prosopis cineraria nodule microbiome.</title>
        <authorList>
            <person name="Ali R."/>
            <person name="Chaluvadi S.R."/>
            <person name="Wang X."/>
        </authorList>
    </citation>
    <scope>NUCLEOTIDE SEQUENCE [LARGE SCALE GENOMIC DNA]</scope>
    <source>
        <strain evidence="8 9">BG7</strain>
        <plasmid evidence="8 9">unnamed</plasmid>
    </source>
</reference>
<evidence type="ECO:0000256" key="1">
    <source>
        <dbReference type="ARBA" id="ARBA00000552"/>
    </source>
</evidence>
<dbReference type="UniPathway" id="UPA00545">
    <property type="reaction ID" value="UER00826"/>
</dbReference>
<geneLocation type="plasmid" evidence="8 9">
    <name>unnamed</name>
</geneLocation>
<dbReference type="CDD" id="cd20491">
    <property type="entry name" value="cupin_KduI_C"/>
    <property type="match status" value="1"/>
</dbReference>
<dbReference type="KEGG" id="rgr:FZ934_22915"/>
<dbReference type="AlphaFoldDB" id="A0A5Q0CB72"/>
<evidence type="ECO:0000313" key="9">
    <source>
        <dbReference type="Proteomes" id="UP000326881"/>
    </source>
</evidence>
<dbReference type="EMBL" id="CP043499">
    <property type="protein sequence ID" value="QFY63158.1"/>
    <property type="molecule type" value="Genomic_DNA"/>
</dbReference>
<dbReference type="GO" id="GO:0008270">
    <property type="term" value="F:zinc ion binding"/>
    <property type="evidence" value="ECO:0007669"/>
    <property type="project" value="UniProtKB-UniRule"/>
</dbReference>
<dbReference type="InterPro" id="IPR007045">
    <property type="entry name" value="KduI"/>
</dbReference>
<dbReference type="InterPro" id="IPR027449">
    <property type="entry name" value="KduI_N"/>
</dbReference>
<comment type="catalytic activity">
    <reaction evidence="1 7">
        <text>5-dehydro-4-deoxy-D-glucuronate = 3-deoxy-D-glycero-2,5-hexodiulosonate</text>
        <dbReference type="Rhea" id="RHEA:23896"/>
        <dbReference type="ChEBI" id="CHEBI:17117"/>
        <dbReference type="ChEBI" id="CHEBI:29071"/>
        <dbReference type="EC" id="5.3.1.17"/>
    </reaction>
</comment>
<feature type="binding site" evidence="7">
    <location>
        <position position="247"/>
    </location>
    <ligand>
        <name>Zn(2+)</name>
        <dbReference type="ChEBI" id="CHEBI:29105"/>
    </ligand>
</feature>
<keyword evidence="6 7" id="KW-0413">Isomerase</keyword>
<keyword evidence="5 7" id="KW-0862">Zinc</keyword>
<accession>A0A5Q0CB72</accession>
<keyword evidence="9" id="KW-1185">Reference proteome</keyword>
<evidence type="ECO:0000256" key="6">
    <source>
        <dbReference type="ARBA" id="ARBA00023235"/>
    </source>
</evidence>
<proteinExistence type="inferred from homology"/>
<dbReference type="InterPro" id="IPR014710">
    <property type="entry name" value="RmlC-like_jellyroll"/>
</dbReference>
<dbReference type="Gene3D" id="2.60.120.10">
    <property type="entry name" value="Jelly Rolls"/>
    <property type="match status" value="1"/>
</dbReference>
<dbReference type="CDD" id="cd20294">
    <property type="entry name" value="cupin_KduI_N"/>
    <property type="match status" value="1"/>
</dbReference>
<comment type="function">
    <text evidence="7">Catalyzes the isomerization of 5-dehydro-4-deoxy-D-glucuronate to 3-deoxy-D-glycero-2,5-hexodiulosonate.</text>
</comment>
<evidence type="ECO:0000256" key="3">
    <source>
        <dbReference type="ARBA" id="ARBA00008086"/>
    </source>
</evidence>
<dbReference type="PIRSF" id="PIRSF006625">
    <property type="entry name" value="KduI"/>
    <property type="match status" value="1"/>
</dbReference>
<dbReference type="GO" id="GO:0008697">
    <property type="term" value="F:4-deoxy-L-threo-5-hexosulose-uronate ketol-isomerase activity"/>
    <property type="evidence" value="ECO:0007669"/>
    <property type="project" value="UniProtKB-UniRule"/>
</dbReference>
<dbReference type="Gene3D" id="2.60.120.520">
    <property type="entry name" value="pectin degrading enzyme 5-keto 4- deoxyuronate isomerase, domain 1"/>
    <property type="match status" value="1"/>
</dbReference>
<feature type="binding site" evidence="7">
    <location>
        <position position="198"/>
    </location>
    <ligand>
        <name>Zn(2+)</name>
        <dbReference type="ChEBI" id="CHEBI:29105"/>
    </ligand>
</feature>